<dbReference type="EMBL" id="CAJNIZ010038258">
    <property type="protein sequence ID" value="CAE7576688.1"/>
    <property type="molecule type" value="Genomic_DNA"/>
</dbReference>
<feature type="compositionally biased region" description="Acidic residues" evidence="1">
    <location>
        <begin position="588"/>
        <end position="600"/>
    </location>
</feature>
<feature type="region of interest" description="Disordered" evidence="1">
    <location>
        <begin position="869"/>
        <end position="908"/>
    </location>
</feature>
<feature type="region of interest" description="Disordered" evidence="1">
    <location>
        <begin position="722"/>
        <end position="778"/>
    </location>
</feature>
<reference evidence="2" key="1">
    <citation type="submission" date="2021-02" db="EMBL/GenBank/DDBJ databases">
        <authorList>
            <person name="Dougan E. K."/>
            <person name="Rhodes N."/>
            <person name="Thang M."/>
            <person name="Chan C."/>
        </authorList>
    </citation>
    <scope>NUCLEOTIDE SEQUENCE</scope>
</reference>
<dbReference type="AlphaFoldDB" id="A0A812US96"/>
<evidence type="ECO:0000256" key="1">
    <source>
        <dbReference type="SAM" id="MobiDB-lite"/>
    </source>
</evidence>
<feature type="region of interest" description="Disordered" evidence="1">
    <location>
        <begin position="1016"/>
        <end position="1075"/>
    </location>
</feature>
<evidence type="ECO:0000313" key="2">
    <source>
        <dbReference type="EMBL" id="CAE7576688.1"/>
    </source>
</evidence>
<feature type="compositionally biased region" description="Basic and acidic residues" evidence="1">
    <location>
        <begin position="15"/>
        <end position="31"/>
    </location>
</feature>
<feature type="region of interest" description="Disordered" evidence="1">
    <location>
        <begin position="565"/>
        <end position="607"/>
    </location>
</feature>
<protein>
    <submittedName>
        <fullName evidence="2">Uncharacterized protein</fullName>
    </submittedName>
</protein>
<feature type="non-terminal residue" evidence="2">
    <location>
        <position position="1"/>
    </location>
</feature>
<feature type="region of interest" description="Disordered" evidence="1">
    <location>
        <begin position="51"/>
        <end position="77"/>
    </location>
</feature>
<feature type="compositionally biased region" description="Acidic residues" evidence="1">
    <location>
        <begin position="170"/>
        <end position="184"/>
    </location>
</feature>
<evidence type="ECO:0000313" key="3">
    <source>
        <dbReference type="Proteomes" id="UP000649617"/>
    </source>
</evidence>
<feature type="compositionally biased region" description="Low complexity" evidence="1">
    <location>
        <begin position="1055"/>
        <end position="1068"/>
    </location>
</feature>
<comment type="caution">
    <text evidence="2">The sequence shown here is derived from an EMBL/GenBank/DDBJ whole genome shotgun (WGS) entry which is preliminary data.</text>
</comment>
<sequence>ALGDQGEALEGQNQPKERSVAKTDDKEHDTKMDLTCGDEIVAGMNIMAKQEATQAQIGDEGDVGSRETPHEKYKEGQVAISTENMRARWDGQTRRWEQKVNTQWARKERNSSLAAGNLAGNRTADASHEDSEVTELMQRRKRGRHALQSSSSSENPDMLNEELPSCALEQEADEEEVCVEEPENEAAGSSTDAARPVEVGGAVVPGLNDLDPRIRWWCDIIGLTNPMNSTEHLNVLSPNTTNTIISNLQGQDDIERARNVQSVLSFVGLFIAELLRATHEAEHGDRVVLMQNSLSLGPGSFAKILAQLQEDFDRMGKDRAMHAARGLLQRLNALGVDGKGKRLLNRKLRLTALLVAHSVGMDKYQEGKECGATGFEWEQGWLWERVAPFLKEEDAGNGQHERASSSGDAAGALDDDDEREGILVRRAPDREWGKPTQEEVQEILQHDAALRAEADWEDWAMTSEMNSTLEGTMAAEASPMVTMTMSHTLLGQPGESHIIGPPTPDTVQIPDMQVADQIARAEAPEDLDKFLRSEHGGRWFLNWQAGQVDNDMVLARWGKEVLDGAVRRDKDHPGKEPGQAGTLKNETEGAEDNEGQGTEEGEARVDAEQDVMEEDDHIEEREDVILMQKGVYRDYEMILQKLLTELENLAKPRAARLYHFLQQMLIDQRRQAPHLRNPTLADRHDRLLALLTAFEADETVVRGDETSWCMDMWQRVQPFLEDAKTPGGARPEDVPGPSSAQPDSIEVIDSQEPVEEGGSKKQVVQLEDGTQRDLTEQEEQELLENELREEIAAEELRKEEQLMWRDFHAAELRTWEDWAASSEDFLRGRKKRARVQVLVQGQGGRIIKQENWLVGLGPGERLSYSVSVVQDEEEMERDPTATSSAAGEAPAPDDAQGEAPGNTAEEEARSTLLVTGEKPPDMWDEAKTSVANVNDFMQTPLATRFYEYWKQGTVTDRLVGQRFGYGVLGRFYSRRLWDQGCFDGMENESDPREIGGNAGAVAEDDSFPATQLETGMEEPGNVVGSVAPEGGSDPAASSTMSTEDATRAAADSNNGSAPRDASGAAGAAPPNPPPSFQHCAAWPHMSNAALRNHYRKCAPNKLNEYFFLYSCEKQCVACARYCVRVLNVDPQCSSMRMRGIDWARRSSSYLHEDFRVFWEEECA</sequence>
<accession>A0A812US96</accession>
<feature type="region of interest" description="Disordered" evidence="1">
    <location>
        <begin position="394"/>
        <end position="419"/>
    </location>
</feature>
<feature type="compositionally biased region" description="Basic and acidic residues" evidence="1">
    <location>
        <begin position="63"/>
        <end position="75"/>
    </location>
</feature>
<feature type="region of interest" description="Disordered" evidence="1">
    <location>
        <begin position="1"/>
        <end position="31"/>
    </location>
</feature>
<proteinExistence type="predicted"/>
<gene>
    <name evidence="2" type="ORF">SPIL2461_LOCUS15511</name>
</gene>
<feature type="compositionally biased region" description="Basic and acidic residues" evidence="1">
    <location>
        <begin position="565"/>
        <end position="575"/>
    </location>
</feature>
<keyword evidence="3" id="KW-1185">Reference proteome</keyword>
<name>A0A812US96_SYMPI</name>
<feature type="region of interest" description="Disordered" evidence="1">
    <location>
        <begin position="100"/>
        <end position="194"/>
    </location>
</feature>
<feature type="compositionally biased region" description="Basic and acidic residues" evidence="1">
    <location>
        <begin position="394"/>
        <end position="403"/>
    </location>
</feature>
<dbReference type="Proteomes" id="UP000649617">
    <property type="component" value="Unassembled WGS sequence"/>
</dbReference>
<organism evidence="2 3">
    <name type="scientific">Symbiodinium pilosum</name>
    <name type="common">Dinoflagellate</name>
    <dbReference type="NCBI Taxonomy" id="2952"/>
    <lineage>
        <taxon>Eukaryota</taxon>
        <taxon>Sar</taxon>
        <taxon>Alveolata</taxon>
        <taxon>Dinophyceae</taxon>
        <taxon>Suessiales</taxon>
        <taxon>Symbiodiniaceae</taxon>
        <taxon>Symbiodinium</taxon>
    </lineage>
</organism>